<protein>
    <submittedName>
        <fullName evidence="4">Alpha/beta fold hydrolase</fullName>
    </submittedName>
</protein>
<evidence type="ECO:0000313" key="4">
    <source>
        <dbReference type="EMBL" id="TMN21650.1"/>
    </source>
</evidence>
<dbReference type="SUPFAM" id="SSF53474">
    <property type="entry name" value="alpha/beta-Hydrolases"/>
    <property type="match status" value="1"/>
</dbReference>
<gene>
    <name evidence="4" type="ORF">FFL34_05640</name>
</gene>
<dbReference type="GO" id="GO:0016020">
    <property type="term" value="C:membrane"/>
    <property type="evidence" value="ECO:0007669"/>
    <property type="project" value="TreeGrafter"/>
</dbReference>
<dbReference type="GO" id="GO:0006508">
    <property type="term" value="P:proteolysis"/>
    <property type="evidence" value="ECO:0007669"/>
    <property type="project" value="InterPro"/>
</dbReference>
<dbReference type="RefSeq" id="WP_138602265.1">
    <property type="nucleotide sequence ID" value="NZ_VCIA01000001.1"/>
</dbReference>
<dbReference type="InterPro" id="IPR029058">
    <property type="entry name" value="AB_hydrolase_fold"/>
</dbReference>
<evidence type="ECO:0000259" key="3">
    <source>
        <dbReference type="Pfam" id="PF00561"/>
    </source>
</evidence>
<comment type="caution">
    <text evidence="4">The sequence shown here is derived from an EMBL/GenBank/DDBJ whole genome shotgun (WGS) entry which is preliminary data.</text>
</comment>
<dbReference type="InterPro" id="IPR002410">
    <property type="entry name" value="Peptidase_S33"/>
</dbReference>
<accession>A0A5S3QIB3</accession>
<dbReference type="PRINTS" id="PR00111">
    <property type="entry name" value="ABHYDROLASE"/>
</dbReference>
<evidence type="ECO:0000256" key="1">
    <source>
        <dbReference type="ARBA" id="ARBA00010088"/>
    </source>
</evidence>
<dbReference type="AlphaFoldDB" id="A0A5S3QIB3"/>
<keyword evidence="2 4" id="KW-0378">Hydrolase</keyword>
<comment type="similarity">
    <text evidence="1">Belongs to the peptidase S33 family.</text>
</comment>
<dbReference type="InterPro" id="IPR000073">
    <property type="entry name" value="AB_hydrolase_1"/>
</dbReference>
<reference evidence="4 5" key="1">
    <citation type="submission" date="2019-05" db="EMBL/GenBank/DDBJ databases">
        <title>Genomic analysis of Lentibacillus sp. NKC220-2.</title>
        <authorList>
            <person name="Oh Y.J."/>
        </authorList>
    </citation>
    <scope>NUCLEOTIDE SEQUENCE [LARGE SCALE GENOMIC DNA]</scope>
    <source>
        <strain evidence="4 5">NKC220-2</strain>
    </source>
</reference>
<dbReference type="PANTHER" id="PTHR43798">
    <property type="entry name" value="MONOACYLGLYCEROL LIPASE"/>
    <property type="match status" value="1"/>
</dbReference>
<dbReference type="OrthoDB" id="9775557at2"/>
<organism evidence="4 5">
    <name type="scientific">Lentibacillus cibarius</name>
    <dbReference type="NCBI Taxonomy" id="2583219"/>
    <lineage>
        <taxon>Bacteria</taxon>
        <taxon>Bacillati</taxon>
        <taxon>Bacillota</taxon>
        <taxon>Bacilli</taxon>
        <taxon>Bacillales</taxon>
        <taxon>Bacillaceae</taxon>
        <taxon>Lentibacillus</taxon>
    </lineage>
</organism>
<dbReference type="Pfam" id="PF00561">
    <property type="entry name" value="Abhydrolase_1"/>
    <property type="match status" value="1"/>
</dbReference>
<dbReference type="EMBL" id="VCIA01000001">
    <property type="protein sequence ID" value="TMN21650.1"/>
    <property type="molecule type" value="Genomic_DNA"/>
</dbReference>
<dbReference type="PANTHER" id="PTHR43798:SF31">
    <property type="entry name" value="AB HYDROLASE SUPERFAMILY PROTEIN YCLE"/>
    <property type="match status" value="1"/>
</dbReference>
<dbReference type="GO" id="GO:0004177">
    <property type="term" value="F:aminopeptidase activity"/>
    <property type="evidence" value="ECO:0007669"/>
    <property type="project" value="UniProtKB-EC"/>
</dbReference>
<dbReference type="InterPro" id="IPR050266">
    <property type="entry name" value="AB_hydrolase_sf"/>
</dbReference>
<evidence type="ECO:0000313" key="5">
    <source>
        <dbReference type="Proteomes" id="UP000306980"/>
    </source>
</evidence>
<dbReference type="PRINTS" id="PR00793">
    <property type="entry name" value="PROAMNOPTASE"/>
</dbReference>
<name>A0A5S3QIB3_9BACI</name>
<proteinExistence type="inferred from homology"/>
<dbReference type="Proteomes" id="UP000306980">
    <property type="component" value="Unassembled WGS sequence"/>
</dbReference>
<sequence>MYATINGTKLYFDVNGVETEVKNGTIQHKPIIFVIHGGPGGTHFSFKPHLDHLTNHAQLVYVDQRGCGYSEEGDPETYTLENNVEDIEALRKYLGLAKIWILGHSYGGMVAMSYALKYQENLQGLLLIATSPSYRFMEKAKQYVEENGNDDQKFYANKLWEGNFQSEEELQTYYDVMDPLYSVASQNKESKPKVKAKRSYKALNKGFGEFLRQFDVVENLRDIWVPVLIIAGKHDWITPVSENRIIHENIPGSSFCVLDNSSHSVFVDERDECLALIENFLADHK</sequence>
<evidence type="ECO:0000256" key="2">
    <source>
        <dbReference type="ARBA" id="ARBA00022801"/>
    </source>
</evidence>
<dbReference type="Gene3D" id="3.40.50.1820">
    <property type="entry name" value="alpha/beta hydrolase"/>
    <property type="match status" value="1"/>
</dbReference>
<feature type="domain" description="AB hydrolase-1" evidence="3">
    <location>
        <begin position="30"/>
        <end position="269"/>
    </location>
</feature>